<dbReference type="EMBL" id="ACVI01000001">
    <property type="protein sequence ID" value="EET89428.1"/>
    <property type="molecule type" value="Genomic_DNA"/>
</dbReference>
<evidence type="ECO:0000256" key="2">
    <source>
        <dbReference type="ARBA" id="ARBA00004651"/>
    </source>
</evidence>
<comment type="subcellular location">
    <subcellularLocation>
        <location evidence="2">Cell membrane</location>
        <topology evidence="2">Multi-pass membrane protein</topology>
    </subcellularLocation>
</comment>
<gene>
    <name evidence="13" type="ORF">CcarbDRAFT_0017</name>
</gene>
<evidence type="ECO:0000256" key="8">
    <source>
        <dbReference type="ARBA" id="ARBA00022989"/>
    </source>
</evidence>
<sequence>MKKKSFLQIVLWYIRGHKKTIIMGSIFIGIFAGVFSLYSLELEPVLYASFLSSITAFIFITYDFIKYYKKHNELCILEKKINIGLDKLPAANNLVEADYQNILQTLYNQSTELISKMDIKQTEMIDYYTLWAHQIKTPIAAMRLILQSEYTEQNKELLEQVFKIEQYVEMVLGYLKIDNNSSDLVLKSYNLLQIIKQVIRKYAHVFIRKNIVLNLKEMDCIVLTDEKWLVFVIEQILWNALKYTSSGKISIYMEDTSKKVLVIEDTGAGIAEEDLPRVFERGFTGYNGRMDKKATGIGLYLCKKILDKLSHTINITSKVNVGTKVKINLSSVKTIIE</sequence>
<reference evidence="13 14" key="1">
    <citation type="submission" date="2009-06" db="EMBL/GenBank/DDBJ databases">
        <title>The draft genome of Clostridium carboxidivorans P7.</title>
        <authorList>
            <consortium name="US DOE Joint Genome Institute (JGI-PGF)"/>
            <person name="Lucas S."/>
            <person name="Copeland A."/>
            <person name="Lapidus A."/>
            <person name="Glavina del Rio T."/>
            <person name="Tice H."/>
            <person name="Bruce D."/>
            <person name="Goodwin L."/>
            <person name="Pitluck S."/>
            <person name="Larimer F."/>
            <person name="Land M.L."/>
            <person name="Hauser L."/>
            <person name="Hemme C.L."/>
        </authorList>
    </citation>
    <scope>NUCLEOTIDE SEQUENCE [LARGE SCALE GENOMIC DNA]</scope>
    <source>
        <strain evidence="13 14">P7</strain>
    </source>
</reference>
<evidence type="ECO:0000256" key="4">
    <source>
        <dbReference type="ARBA" id="ARBA00022475"/>
    </source>
</evidence>
<dbReference type="PANTHER" id="PTHR45453:SF2">
    <property type="entry name" value="HISTIDINE KINASE"/>
    <property type="match status" value="1"/>
</dbReference>
<protein>
    <recommendedName>
        <fullName evidence="3">histidine kinase</fullName>
        <ecNumber evidence="3">2.7.13.3</ecNumber>
    </recommendedName>
</protein>
<dbReference type="SUPFAM" id="SSF55874">
    <property type="entry name" value="ATPase domain of HSP90 chaperone/DNA topoisomerase II/histidine kinase"/>
    <property type="match status" value="1"/>
</dbReference>
<name>C6PMM9_9CLOT</name>
<evidence type="ECO:0000256" key="5">
    <source>
        <dbReference type="ARBA" id="ARBA00022679"/>
    </source>
</evidence>
<dbReference type="Pfam" id="PF02518">
    <property type="entry name" value="HATPase_c"/>
    <property type="match status" value="1"/>
</dbReference>
<evidence type="ECO:0000256" key="11">
    <source>
        <dbReference type="SAM" id="Phobius"/>
    </source>
</evidence>
<accession>C6PMM9</accession>
<comment type="catalytic activity">
    <reaction evidence="1">
        <text>ATP + protein L-histidine = ADP + protein N-phospho-L-histidine.</text>
        <dbReference type="EC" id="2.7.13.3"/>
    </reaction>
</comment>
<keyword evidence="4" id="KW-1003">Cell membrane</keyword>
<evidence type="ECO:0000259" key="12">
    <source>
        <dbReference type="PROSITE" id="PS50109"/>
    </source>
</evidence>
<dbReference type="InterPro" id="IPR004358">
    <property type="entry name" value="Sig_transdc_His_kin-like_C"/>
</dbReference>
<dbReference type="InterPro" id="IPR036890">
    <property type="entry name" value="HATPase_C_sf"/>
</dbReference>
<dbReference type="eggNOG" id="COG2205">
    <property type="taxonomic scope" value="Bacteria"/>
</dbReference>
<dbReference type="Gene3D" id="3.30.565.10">
    <property type="entry name" value="Histidine kinase-like ATPase, C-terminal domain"/>
    <property type="match status" value="1"/>
</dbReference>
<organism evidence="13 14">
    <name type="scientific">Clostridium carboxidivorans P7</name>
    <dbReference type="NCBI Taxonomy" id="536227"/>
    <lineage>
        <taxon>Bacteria</taxon>
        <taxon>Bacillati</taxon>
        <taxon>Bacillota</taxon>
        <taxon>Clostridia</taxon>
        <taxon>Eubacteriales</taxon>
        <taxon>Clostridiaceae</taxon>
        <taxon>Clostridium</taxon>
    </lineage>
</organism>
<dbReference type="RefSeq" id="WP_007058902.1">
    <property type="nucleotide sequence ID" value="NZ_ACVI01000001.1"/>
</dbReference>
<keyword evidence="8 11" id="KW-1133">Transmembrane helix</keyword>
<keyword evidence="5" id="KW-0808">Transferase</keyword>
<evidence type="ECO:0000256" key="3">
    <source>
        <dbReference type="ARBA" id="ARBA00012438"/>
    </source>
</evidence>
<evidence type="ECO:0000256" key="6">
    <source>
        <dbReference type="ARBA" id="ARBA00022692"/>
    </source>
</evidence>
<dbReference type="PANTHER" id="PTHR45453">
    <property type="entry name" value="PHOSPHATE REGULON SENSOR PROTEIN PHOR"/>
    <property type="match status" value="1"/>
</dbReference>
<keyword evidence="10 11" id="KW-0472">Membrane</keyword>
<keyword evidence="14" id="KW-1185">Reference proteome</keyword>
<dbReference type="OrthoDB" id="9780487at2"/>
<dbReference type="GO" id="GO:0016036">
    <property type="term" value="P:cellular response to phosphate starvation"/>
    <property type="evidence" value="ECO:0007669"/>
    <property type="project" value="TreeGrafter"/>
</dbReference>
<evidence type="ECO:0000313" key="14">
    <source>
        <dbReference type="Proteomes" id="UP000004198"/>
    </source>
</evidence>
<dbReference type="SMART" id="SM00387">
    <property type="entry name" value="HATPase_c"/>
    <property type="match status" value="1"/>
</dbReference>
<proteinExistence type="predicted"/>
<keyword evidence="7 13" id="KW-0418">Kinase</keyword>
<dbReference type="InterPro" id="IPR005467">
    <property type="entry name" value="His_kinase_dom"/>
</dbReference>
<dbReference type="KEGG" id="cck:Ccar_03200"/>
<dbReference type="PATRIC" id="fig|536227.13.peg.674"/>
<dbReference type="PROSITE" id="PS50109">
    <property type="entry name" value="HIS_KIN"/>
    <property type="match status" value="1"/>
</dbReference>
<dbReference type="Proteomes" id="UP000004198">
    <property type="component" value="Unassembled WGS sequence"/>
</dbReference>
<dbReference type="GO" id="GO:0004721">
    <property type="term" value="F:phosphoprotein phosphatase activity"/>
    <property type="evidence" value="ECO:0007669"/>
    <property type="project" value="TreeGrafter"/>
</dbReference>
<dbReference type="AlphaFoldDB" id="C6PMM9"/>
<evidence type="ECO:0000313" key="13">
    <source>
        <dbReference type="EMBL" id="EET89428.1"/>
    </source>
</evidence>
<evidence type="ECO:0000256" key="7">
    <source>
        <dbReference type="ARBA" id="ARBA00022777"/>
    </source>
</evidence>
<dbReference type="PRINTS" id="PR00344">
    <property type="entry name" value="BCTRLSENSOR"/>
</dbReference>
<evidence type="ECO:0000256" key="10">
    <source>
        <dbReference type="ARBA" id="ARBA00023136"/>
    </source>
</evidence>
<evidence type="ECO:0000256" key="1">
    <source>
        <dbReference type="ARBA" id="ARBA00000085"/>
    </source>
</evidence>
<keyword evidence="9" id="KW-0902">Two-component regulatory system</keyword>
<keyword evidence="6 11" id="KW-0812">Transmembrane</keyword>
<dbReference type="STRING" id="536227.Ccar_03200"/>
<evidence type="ECO:0000256" key="9">
    <source>
        <dbReference type="ARBA" id="ARBA00023012"/>
    </source>
</evidence>
<feature type="transmembrane region" description="Helical" evidence="11">
    <location>
        <begin position="46"/>
        <end position="65"/>
    </location>
</feature>
<feature type="domain" description="Histidine kinase" evidence="12">
    <location>
        <begin position="130"/>
        <end position="333"/>
    </location>
</feature>
<dbReference type="GO" id="GO:0005886">
    <property type="term" value="C:plasma membrane"/>
    <property type="evidence" value="ECO:0007669"/>
    <property type="project" value="UniProtKB-SubCell"/>
</dbReference>
<dbReference type="EC" id="2.7.13.3" evidence="3"/>
<comment type="caution">
    <text evidence="13">The sequence shown here is derived from an EMBL/GenBank/DDBJ whole genome shotgun (WGS) entry which is preliminary data.</text>
</comment>
<dbReference type="InterPro" id="IPR050351">
    <property type="entry name" value="BphY/WalK/GraS-like"/>
</dbReference>
<feature type="transmembrane region" description="Helical" evidence="11">
    <location>
        <begin position="21"/>
        <end position="40"/>
    </location>
</feature>
<dbReference type="InterPro" id="IPR003594">
    <property type="entry name" value="HATPase_dom"/>
</dbReference>
<dbReference type="GO" id="GO:0000155">
    <property type="term" value="F:phosphorelay sensor kinase activity"/>
    <property type="evidence" value="ECO:0007669"/>
    <property type="project" value="TreeGrafter"/>
</dbReference>